<gene>
    <name evidence="2" type="ORF">K432DRAFT_381580</name>
</gene>
<name>A0A8E2EBZ3_9PEZI</name>
<dbReference type="OrthoDB" id="4776947at2759"/>
<evidence type="ECO:0008006" key="4">
    <source>
        <dbReference type="Google" id="ProtNLM"/>
    </source>
</evidence>
<evidence type="ECO:0000256" key="1">
    <source>
        <dbReference type="SAM" id="SignalP"/>
    </source>
</evidence>
<keyword evidence="1" id="KW-0732">Signal</keyword>
<evidence type="ECO:0000313" key="2">
    <source>
        <dbReference type="EMBL" id="OCK81142.1"/>
    </source>
</evidence>
<proteinExistence type="predicted"/>
<feature type="signal peptide" evidence="1">
    <location>
        <begin position="1"/>
        <end position="20"/>
    </location>
</feature>
<dbReference type="EMBL" id="KV744932">
    <property type="protein sequence ID" value="OCK81142.1"/>
    <property type="molecule type" value="Genomic_DNA"/>
</dbReference>
<reference evidence="2 3" key="1">
    <citation type="journal article" date="2016" name="Nat. Commun.">
        <title>Ectomycorrhizal ecology is imprinted in the genome of the dominant symbiotic fungus Cenococcum geophilum.</title>
        <authorList>
            <consortium name="DOE Joint Genome Institute"/>
            <person name="Peter M."/>
            <person name="Kohler A."/>
            <person name="Ohm R.A."/>
            <person name="Kuo A."/>
            <person name="Krutzmann J."/>
            <person name="Morin E."/>
            <person name="Arend M."/>
            <person name="Barry K.W."/>
            <person name="Binder M."/>
            <person name="Choi C."/>
            <person name="Clum A."/>
            <person name="Copeland A."/>
            <person name="Grisel N."/>
            <person name="Haridas S."/>
            <person name="Kipfer T."/>
            <person name="LaButti K."/>
            <person name="Lindquist E."/>
            <person name="Lipzen A."/>
            <person name="Maire R."/>
            <person name="Meier B."/>
            <person name="Mihaltcheva S."/>
            <person name="Molinier V."/>
            <person name="Murat C."/>
            <person name="Poggeler S."/>
            <person name="Quandt C.A."/>
            <person name="Sperisen C."/>
            <person name="Tritt A."/>
            <person name="Tisserant E."/>
            <person name="Crous P.W."/>
            <person name="Henrissat B."/>
            <person name="Nehls U."/>
            <person name="Egli S."/>
            <person name="Spatafora J.W."/>
            <person name="Grigoriev I.V."/>
            <person name="Martin F.M."/>
        </authorList>
    </citation>
    <scope>NUCLEOTIDE SEQUENCE [LARGE SCALE GENOMIC DNA]</scope>
    <source>
        <strain evidence="2 3">CBS 459.81</strain>
    </source>
</reference>
<sequence length="192" mass="18321">MFSKSIIVIAFVAIAKLATATPPACLLAAINTADDPSKVSDICQSSKMENTIVSYCGSNTQQALSDYALVCKGAGVTVSSVAPSSATGSAAASSSGSATANASKNTSIALSASKPVTSVIVYTTASFDSSCSCTKTAAVTSTAIVAPTALVTSGTATGTAAAATSTGGAGSLTVGGGFAAVVAVVGGLFAVL</sequence>
<dbReference type="Proteomes" id="UP000250266">
    <property type="component" value="Unassembled WGS sequence"/>
</dbReference>
<feature type="chain" id="PRO_5034171868" description="GPI anchored cell wall protein" evidence="1">
    <location>
        <begin position="21"/>
        <end position="192"/>
    </location>
</feature>
<organism evidence="2 3">
    <name type="scientific">Lepidopterella palustris CBS 459.81</name>
    <dbReference type="NCBI Taxonomy" id="1314670"/>
    <lineage>
        <taxon>Eukaryota</taxon>
        <taxon>Fungi</taxon>
        <taxon>Dikarya</taxon>
        <taxon>Ascomycota</taxon>
        <taxon>Pezizomycotina</taxon>
        <taxon>Dothideomycetes</taxon>
        <taxon>Pleosporomycetidae</taxon>
        <taxon>Mytilinidiales</taxon>
        <taxon>Argynnaceae</taxon>
        <taxon>Lepidopterella</taxon>
    </lineage>
</organism>
<evidence type="ECO:0000313" key="3">
    <source>
        <dbReference type="Proteomes" id="UP000250266"/>
    </source>
</evidence>
<dbReference type="AlphaFoldDB" id="A0A8E2EBZ3"/>
<accession>A0A8E2EBZ3</accession>
<keyword evidence="3" id="KW-1185">Reference proteome</keyword>
<protein>
    <recommendedName>
        <fullName evidence="4">GPI anchored cell wall protein</fullName>
    </recommendedName>
</protein>